<comment type="caution">
    <text evidence="5">The sequence shown here is derived from an EMBL/GenBank/DDBJ whole genome shotgun (WGS) entry which is preliminary data.</text>
</comment>
<protein>
    <submittedName>
        <fullName evidence="5">Iron transporter</fullName>
    </submittedName>
</protein>
<evidence type="ECO:0000313" key="5">
    <source>
        <dbReference type="EMBL" id="GGE30143.1"/>
    </source>
</evidence>
<dbReference type="Gene3D" id="1.10.510.40">
    <property type="match status" value="1"/>
</dbReference>
<dbReference type="GO" id="GO:0016881">
    <property type="term" value="F:acid-amino acid ligase activity"/>
    <property type="evidence" value="ECO:0007669"/>
    <property type="project" value="UniProtKB-ARBA"/>
</dbReference>
<reference evidence="5" key="2">
    <citation type="submission" date="2020-09" db="EMBL/GenBank/DDBJ databases">
        <authorList>
            <person name="Sun Q."/>
            <person name="Zhou Y."/>
        </authorList>
    </citation>
    <scope>NUCLEOTIDE SEQUENCE</scope>
    <source>
        <strain evidence="5">CGMCC 1.15371</strain>
    </source>
</reference>
<evidence type="ECO:0000313" key="6">
    <source>
        <dbReference type="Proteomes" id="UP000628775"/>
    </source>
</evidence>
<dbReference type="InterPro" id="IPR037455">
    <property type="entry name" value="LucA/IucC-like"/>
</dbReference>
<dbReference type="InterPro" id="IPR007310">
    <property type="entry name" value="Aerobactin_biosyn_IucA/IucC_N"/>
</dbReference>
<sequence>MLVKDSPQDILSSEAWLKVNQRLLEKMIAEFMYEDMIAPTLIEENTGCRYYELSLSMHTYRFHAIQRLFGNVHIVEGSVIQYVDQGWRVAGSAIQFLLDSQSTIKMKPETTGHLIKELQNTLFADAYILAHHHEKSDDLVAYDYADLEGVMTGHPWITYNKGRIGFSIDDFLCYAPEAQQRVQLNWLAVHKEKASFHATSELSYDMLIQFELDDKTRETYRLMLQQRGVHPDDYYWLPVHEWQWKNIIIPAFAEEIAIGNIYFLGVGPDAYLPQQSIRTFVNMDQKHKHHIKLPMSILNTLVYRGLPAERTVVAPEITEYIKDIMTKDAFLREECRVILPGEVASINYGHPYYERLMGAPYQYLEMLGCIWRESIYTYMEKGEQPITLAALLYVDKDGKPLVASLIEQSGVSVNAWTKQLFDVMLPPLLHYLYKYGTVFSPHGQNTILVLKDGFPCRLAIKDFVDDVNVSDQPLEELTTLSEKLRKVLRSEPPEGLCQFLFTGLFVCHYRYLADILATYYDMDESLFWRQLAETILAYQKRFPELADRFKLFDLFKPTMTKLCLNRNRMVDDGYADGDDRPHASEYGVIKNVLSQYAGK</sequence>
<dbReference type="Pfam" id="PF06276">
    <property type="entry name" value="FhuF"/>
    <property type="match status" value="1"/>
</dbReference>
<dbReference type="Gene3D" id="6.10.250.3370">
    <property type="match status" value="1"/>
</dbReference>
<keyword evidence="6" id="KW-1185">Reference proteome</keyword>
<dbReference type="GO" id="GO:0019290">
    <property type="term" value="P:siderophore biosynthetic process"/>
    <property type="evidence" value="ECO:0007669"/>
    <property type="project" value="InterPro"/>
</dbReference>
<comment type="similarity">
    <text evidence="2">Belongs to the IucA/IucC family.</text>
</comment>
<gene>
    <name evidence="5" type="ORF">GCM10011391_05900</name>
</gene>
<dbReference type="RefSeq" id="WP_188688755.1">
    <property type="nucleotide sequence ID" value="NZ_BMIR01000001.1"/>
</dbReference>
<dbReference type="PANTHER" id="PTHR34384">
    <property type="entry name" value="L-2,3-DIAMINOPROPANOATE--CITRATE LIGASE"/>
    <property type="match status" value="1"/>
</dbReference>
<comment type="pathway">
    <text evidence="1">Siderophore biosynthesis.</text>
</comment>
<feature type="domain" description="Aerobactin siderophore biosynthesis IucA/IucC N-terminal" evidence="3">
    <location>
        <begin position="143"/>
        <end position="392"/>
    </location>
</feature>
<dbReference type="Pfam" id="PF04183">
    <property type="entry name" value="IucA_IucC"/>
    <property type="match status" value="1"/>
</dbReference>
<reference evidence="5" key="1">
    <citation type="journal article" date="2014" name="Int. J. Syst. Evol. Microbiol.">
        <title>Complete genome sequence of Corynebacterium casei LMG S-19264T (=DSM 44701T), isolated from a smear-ripened cheese.</title>
        <authorList>
            <consortium name="US DOE Joint Genome Institute (JGI-PGF)"/>
            <person name="Walter F."/>
            <person name="Albersmeier A."/>
            <person name="Kalinowski J."/>
            <person name="Ruckert C."/>
        </authorList>
    </citation>
    <scope>NUCLEOTIDE SEQUENCE</scope>
    <source>
        <strain evidence="5">CGMCC 1.15371</strain>
    </source>
</reference>
<accession>A0A8J2VLQ9</accession>
<name>A0A8J2VLQ9_9BACL</name>
<dbReference type="Proteomes" id="UP000628775">
    <property type="component" value="Unassembled WGS sequence"/>
</dbReference>
<evidence type="ECO:0000256" key="2">
    <source>
        <dbReference type="ARBA" id="ARBA00007832"/>
    </source>
</evidence>
<dbReference type="EMBL" id="BMIR01000001">
    <property type="protein sequence ID" value="GGE30143.1"/>
    <property type="molecule type" value="Genomic_DNA"/>
</dbReference>
<dbReference type="Gene3D" id="3.30.310.280">
    <property type="match status" value="1"/>
</dbReference>
<dbReference type="AlphaFoldDB" id="A0A8J2VLQ9"/>
<dbReference type="InterPro" id="IPR022770">
    <property type="entry name" value="IucA/IucC-like_C"/>
</dbReference>
<proteinExistence type="inferred from homology"/>
<evidence type="ECO:0000256" key="1">
    <source>
        <dbReference type="ARBA" id="ARBA00004924"/>
    </source>
</evidence>
<feature type="domain" description="Aerobactin siderophore biosynthesis IucA/IucC-like C-terminal" evidence="4">
    <location>
        <begin position="415"/>
        <end position="576"/>
    </location>
</feature>
<dbReference type="PANTHER" id="PTHR34384:SF6">
    <property type="entry name" value="STAPHYLOFERRIN B SYNTHASE"/>
    <property type="match status" value="1"/>
</dbReference>
<organism evidence="5 6">
    <name type="scientific">Pullulanibacillus camelliae</name>
    <dbReference type="NCBI Taxonomy" id="1707096"/>
    <lineage>
        <taxon>Bacteria</taxon>
        <taxon>Bacillati</taxon>
        <taxon>Bacillota</taxon>
        <taxon>Bacilli</taxon>
        <taxon>Bacillales</taxon>
        <taxon>Sporolactobacillaceae</taxon>
        <taxon>Pullulanibacillus</taxon>
    </lineage>
</organism>
<evidence type="ECO:0000259" key="3">
    <source>
        <dbReference type="Pfam" id="PF04183"/>
    </source>
</evidence>
<evidence type="ECO:0000259" key="4">
    <source>
        <dbReference type="Pfam" id="PF06276"/>
    </source>
</evidence>